<sequence>MMAQRKPYRIQLLYVPDCPLVESARSILKKSLAETHIDAVVEELVGDYSSPTILIGGFDVTGRSREPENQASCRLDLPTHEQILVALRGLSALNCKGAGGAGDPRDVDTGHASDVYSCRIQAGYERSVACEGKSFNLTDPARIGGPVKGQI</sequence>
<dbReference type="AlphaFoldDB" id="A0A2J6SW18"/>
<evidence type="ECO:0008006" key="3">
    <source>
        <dbReference type="Google" id="ProtNLM"/>
    </source>
</evidence>
<accession>A0A2J6SW18</accession>
<keyword evidence="2" id="KW-1185">Reference proteome</keyword>
<dbReference type="InParanoid" id="A0A2J6SW18"/>
<dbReference type="EMBL" id="KZ613856">
    <property type="protein sequence ID" value="PMD54863.1"/>
    <property type="molecule type" value="Genomic_DNA"/>
</dbReference>
<dbReference type="RefSeq" id="XP_024731767.1">
    <property type="nucleotide sequence ID" value="XM_024888810.1"/>
</dbReference>
<dbReference type="Proteomes" id="UP000235371">
    <property type="component" value="Unassembled WGS sequence"/>
</dbReference>
<name>A0A2J6SW18_9HELO</name>
<dbReference type="OrthoDB" id="5284319at2759"/>
<proteinExistence type="predicted"/>
<evidence type="ECO:0000313" key="2">
    <source>
        <dbReference type="Proteomes" id="UP000235371"/>
    </source>
</evidence>
<evidence type="ECO:0000313" key="1">
    <source>
        <dbReference type="EMBL" id="PMD54863.1"/>
    </source>
</evidence>
<gene>
    <name evidence="1" type="ORF">K444DRAFT_92543</name>
</gene>
<organism evidence="1 2">
    <name type="scientific">Hyaloscypha bicolor E</name>
    <dbReference type="NCBI Taxonomy" id="1095630"/>
    <lineage>
        <taxon>Eukaryota</taxon>
        <taxon>Fungi</taxon>
        <taxon>Dikarya</taxon>
        <taxon>Ascomycota</taxon>
        <taxon>Pezizomycotina</taxon>
        <taxon>Leotiomycetes</taxon>
        <taxon>Helotiales</taxon>
        <taxon>Hyaloscyphaceae</taxon>
        <taxon>Hyaloscypha</taxon>
        <taxon>Hyaloscypha bicolor</taxon>
    </lineage>
</organism>
<protein>
    <recommendedName>
        <fullName evidence="3">Alkylmercury lyase</fullName>
    </recommendedName>
</protein>
<reference evidence="1 2" key="1">
    <citation type="submission" date="2016-04" db="EMBL/GenBank/DDBJ databases">
        <title>A degradative enzymes factory behind the ericoid mycorrhizal symbiosis.</title>
        <authorList>
            <consortium name="DOE Joint Genome Institute"/>
            <person name="Martino E."/>
            <person name="Morin E."/>
            <person name="Grelet G."/>
            <person name="Kuo A."/>
            <person name="Kohler A."/>
            <person name="Daghino S."/>
            <person name="Barry K."/>
            <person name="Choi C."/>
            <person name="Cichocki N."/>
            <person name="Clum A."/>
            <person name="Copeland A."/>
            <person name="Hainaut M."/>
            <person name="Haridas S."/>
            <person name="Labutti K."/>
            <person name="Lindquist E."/>
            <person name="Lipzen A."/>
            <person name="Khouja H.-R."/>
            <person name="Murat C."/>
            <person name="Ohm R."/>
            <person name="Olson A."/>
            <person name="Spatafora J."/>
            <person name="Veneault-Fourrey C."/>
            <person name="Henrissat B."/>
            <person name="Grigoriev I."/>
            <person name="Martin F."/>
            <person name="Perotto S."/>
        </authorList>
    </citation>
    <scope>NUCLEOTIDE SEQUENCE [LARGE SCALE GENOMIC DNA]</scope>
    <source>
        <strain evidence="1 2">E</strain>
    </source>
</reference>
<dbReference type="GeneID" id="36596886"/>